<evidence type="ECO:0000313" key="1">
    <source>
        <dbReference type="EMBL" id="KAK7948874.1"/>
    </source>
</evidence>
<organism evidence="1 2">
    <name type="scientific">Apiospora aurea</name>
    <dbReference type="NCBI Taxonomy" id="335848"/>
    <lineage>
        <taxon>Eukaryota</taxon>
        <taxon>Fungi</taxon>
        <taxon>Dikarya</taxon>
        <taxon>Ascomycota</taxon>
        <taxon>Pezizomycotina</taxon>
        <taxon>Sordariomycetes</taxon>
        <taxon>Xylariomycetidae</taxon>
        <taxon>Amphisphaeriales</taxon>
        <taxon>Apiosporaceae</taxon>
        <taxon>Apiospora</taxon>
    </lineage>
</organism>
<sequence>MPVPDLAAPWSVIHDVWLQMLNPESYGLTTDKDLKHITWCPDKRCANGRSWATHQKHLDIITEHFKARWSNPIQLSPQWLYR</sequence>
<protein>
    <submittedName>
        <fullName evidence="1">Uncharacterized protein</fullName>
    </submittedName>
</protein>
<reference evidence="1 2" key="1">
    <citation type="submission" date="2023-01" db="EMBL/GenBank/DDBJ databases">
        <title>Analysis of 21 Apiospora genomes using comparative genomics revels a genus with tremendous synthesis potential of carbohydrate active enzymes and secondary metabolites.</title>
        <authorList>
            <person name="Sorensen T."/>
        </authorList>
    </citation>
    <scope>NUCLEOTIDE SEQUENCE [LARGE SCALE GENOMIC DNA]</scope>
    <source>
        <strain evidence="1 2">CBS 24483</strain>
    </source>
</reference>
<dbReference type="RefSeq" id="XP_066698380.1">
    <property type="nucleotide sequence ID" value="XM_066845982.1"/>
</dbReference>
<dbReference type="Proteomes" id="UP001391051">
    <property type="component" value="Unassembled WGS sequence"/>
</dbReference>
<accession>A0ABR1Q8L7</accession>
<keyword evidence="2" id="KW-1185">Reference proteome</keyword>
<dbReference type="GeneID" id="92079044"/>
<proteinExistence type="predicted"/>
<evidence type="ECO:0000313" key="2">
    <source>
        <dbReference type="Proteomes" id="UP001391051"/>
    </source>
</evidence>
<gene>
    <name evidence="1" type="ORF">PG986_009760</name>
</gene>
<comment type="caution">
    <text evidence="1">The sequence shown here is derived from an EMBL/GenBank/DDBJ whole genome shotgun (WGS) entry which is preliminary data.</text>
</comment>
<dbReference type="EMBL" id="JAQQWE010000006">
    <property type="protein sequence ID" value="KAK7948874.1"/>
    <property type="molecule type" value="Genomic_DNA"/>
</dbReference>
<name>A0ABR1Q8L7_9PEZI</name>